<dbReference type="InterPro" id="IPR032710">
    <property type="entry name" value="NTF2-like_dom_sf"/>
</dbReference>
<organism evidence="2 3">
    <name type="scientific">Allonocardiopsis opalescens</name>
    <dbReference type="NCBI Taxonomy" id="1144618"/>
    <lineage>
        <taxon>Bacteria</taxon>
        <taxon>Bacillati</taxon>
        <taxon>Actinomycetota</taxon>
        <taxon>Actinomycetes</taxon>
        <taxon>Streptosporangiales</taxon>
        <taxon>Allonocardiopsis</taxon>
    </lineage>
</organism>
<dbReference type="RefSeq" id="WP_106245536.1">
    <property type="nucleotide sequence ID" value="NZ_PVZC01000004.1"/>
</dbReference>
<evidence type="ECO:0000259" key="1">
    <source>
        <dbReference type="Pfam" id="PF12680"/>
    </source>
</evidence>
<dbReference type="AlphaFoldDB" id="A0A2T0Q3P3"/>
<dbReference type="Gene3D" id="3.10.450.50">
    <property type="match status" value="1"/>
</dbReference>
<evidence type="ECO:0000313" key="2">
    <source>
        <dbReference type="EMBL" id="PRX98430.1"/>
    </source>
</evidence>
<dbReference type="InterPro" id="IPR037401">
    <property type="entry name" value="SnoaL-like"/>
</dbReference>
<dbReference type="Proteomes" id="UP000237846">
    <property type="component" value="Unassembled WGS sequence"/>
</dbReference>
<comment type="caution">
    <text evidence="2">The sequence shown here is derived from an EMBL/GenBank/DDBJ whole genome shotgun (WGS) entry which is preliminary data.</text>
</comment>
<protein>
    <submittedName>
        <fullName evidence="2">SnoaL-like protein</fullName>
    </submittedName>
</protein>
<dbReference type="EMBL" id="PVZC01000004">
    <property type="protein sequence ID" value="PRX98430.1"/>
    <property type="molecule type" value="Genomic_DNA"/>
</dbReference>
<keyword evidence="3" id="KW-1185">Reference proteome</keyword>
<reference evidence="2 3" key="1">
    <citation type="submission" date="2018-03" db="EMBL/GenBank/DDBJ databases">
        <title>Genomic Encyclopedia of Archaeal and Bacterial Type Strains, Phase II (KMG-II): from individual species to whole genera.</title>
        <authorList>
            <person name="Goeker M."/>
        </authorList>
    </citation>
    <scope>NUCLEOTIDE SEQUENCE [LARGE SCALE GENOMIC DNA]</scope>
    <source>
        <strain evidence="2 3">DSM 45601</strain>
    </source>
</reference>
<gene>
    <name evidence="2" type="ORF">CLV72_1046</name>
</gene>
<feature type="domain" description="SnoaL-like" evidence="1">
    <location>
        <begin position="8"/>
        <end position="106"/>
    </location>
</feature>
<dbReference type="OrthoDB" id="3576198at2"/>
<accession>A0A2T0Q3P3</accession>
<evidence type="ECO:0000313" key="3">
    <source>
        <dbReference type="Proteomes" id="UP000237846"/>
    </source>
</evidence>
<dbReference type="Pfam" id="PF12680">
    <property type="entry name" value="SnoaL_2"/>
    <property type="match status" value="1"/>
</dbReference>
<proteinExistence type="predicted"/>
<name>A0A2T0Q3P3_9ACTN</name>
<dbReference type="SUPFAM" id="SSF54427">
    <property type="entry name" value="NTF2-like"/>
    <property type="match status" value="1"/>
</dbReference>
<sequence>MSDDWGPVHGWHRAVNERDTDEARRVAAPGIVLGGPKGTAAGVDVFVEWITRSGIRLVPVAWHPVDGRRVVVEQDATWPGNPAVPPDAPPVRTATLFTVDGGRVAAALRYDEGAEAALRAARDQP</sequence>